<dbReference type="InterPro" id="IPR043129">
    <property type="entry name" value="ATPase_NBD"/>
</dbReference>
<gene>
    <name evidence="4" type="ORF">G5C65_23535</name>
</gene>
<feature type="domain" description="Carbamoyltransferase" evidence="2">
    <location>
        <begin position="263"/>
        <end position="334"/>
    </location>
</feature>
<dbReference type="RefSeq" id="WP_165300910.1">
    <property type="nucleotide sequence ID" value="NZ_JAAKZZ010000283.1"/>
</dbReference>
<dbReference type="PANTHER" id="PTHR34847:SF1">
    <property type="entry name" value="NODULATION PROTEIN U"/>
    <property type="match status" value="1"/>
</dbReference>
<dbReference type="AlphaFoldDB" id="A0A6G4X3M6"/>
<dbReference type="InterPro" id="IPR038152">
    <property type="entry name" value="Carbam_trans_C_sf"/>
</dbReference>
<accession>A0A6G4X3M6</accession>
<dbReference type="InterPro" id="IPR051338">
    <property type="entry name" value="NodU/CmcH_Carbamoyltrnsfr"/>
</dbReference>
<dbReference type="Pfam" id="PF02543">
    <property type="entry name" value="Carbam_trans_N"/>
    <property type="match status" value="2"/>
</dbReference>
<sequence>MTVALGIHCGHESSCAVVRDGRLVSAIQQERVTRRKYDGQEFLSSRLPITEALGVAGLTIDDVDVIVSSFQAAGPSAVGFQRPLVSPGFSAFDPFDVRHRVVSHHLAHAASAVYPSGFPEATVLVSDSAGTTSWDGADYDLPFEQFFSRYYADVTASTGELFTEMRSVYTFCDGYFELLDRAYSKPHNQPDVFVQGEASLYDNVARFLFRKEHAHGQLMALAGLPVLRPPKLAADDIVTAGSPPRIRNGWQLLEIGPDPVDSVDVAAAVQESFTRLLTHHARRAVELAGLPDLCCAGGVFLNLTANTAISELPEVRDMYVPSCPHDAGISVGAAFLGWVRARKGHAMPTARLRSDFLGRPAETITPEHARSYGYTPLTRLGDTDASAARAAEAIARGAVVARYTDRAEFGPRALGNRSLLCHPVSCSDARAKLNQLKRRQGWRPVAPIVREEDLHTYFLGPDQSPFMNFNFVVRDECRAVLAEATHADGTARVQTVSADDNPAVHDLLTRVADLGQLPVLINTSFNGPGQPIIDSADDALEFVRHPVVDHLLTDDCLFATPASGPIKVRRPESVAMAMFGSGTQPRYLLSNEHASSPVDRQLFLDLCERETAAADGASPLVRDCLHAGLLIEA</sequence>
<evidence type="ECO:0000259" key="3">
    <source>
        <dbReference type="Pfam" id="PF16861"/>
    </source>
</evidence>
<comment type="similarity">
    <text evidence="1">Belongs to the NodU/CmcH family.</text>
</comment>
<evidence type="ECO:0000313" key="5">
    <source>
        <dbReference type="Proteomes" id="UP000477722"/>
    </source>
</evidence>
<evidence type="ECO:0000313" key="4">
    <source>
        <dbReference type="EMBL" id="NGO71271.1"/>
    </source>
</evidence>
<dbReference type="Proteomes" id="UP000477722">
    <property type="component" value="Unassembled WGS sequence"/>
</dbReference>
<dbReference type="Pfam" id="PF16861">
    <property type="entry name" value="Carbam_trans_C"/>
    <property type="match status" value="1"/>
</dbReference>
<evidence type="ECO:0000259" key="2">
    <source>
        <dbReference type="Pfam" id="PF02543"/>
    </source>
</evidence>
<evidence type="ECO:0008006" key="6">
    <source>
        <dbReference type="Google" id="ProtNLM"/>
    </source>
</evidence>
<organism evidence="4 5">
    <name type="scientific">Streptomyces boncukensis</name>
    <dbReference type="NCBI Taxonomy" id="2711219"/>
    <lineage>
        <taxon>Bacteria</taxon>
        <taxon>Bacillati</taxon>
        <taxon>Actinomycetota</taxon>
        <taxon>Actinomycetes</taxon>
        <taxon>Kitasatosporales</taxon>
        <taxon>Streptomycetaceae</taxon>
        <taxon>Streptomyces</taxon>
    </lineage>
</organism>
<dbReference type="Gene3D" id="3.90.870.20">
    <property type="entry name" value="Carbamoyltransferase, C-terminal domain"/>
    <property type="match status" value="1"/>
</dbReference>
<reference evidence="4 5" key="1">
    <citation type="submission" date="2020-02" db="EMBL/GenBank/DDBJ databases">
        <title>Whole-genome analyses of novel actinobacteria.</title>
        <authorList>
            <person name="Sahin N."/>
            <person name="Tatar D."/>
        </authorList>
    </citation>
    <scope>NUCLEOTIDE SEQUENCE [LARGE SCALE GENOMIC DNA]</scope>
    <source>
        <strain evidence="4 5">SB3404</strain>
    </source>
</reference>
<dbReference type="EMBL" id="JAAKZZ010000283">
    <property type="protein sequence ID" value="NGO71271.1"/>
    <property type="molecule type" value="Genomic_DNA"/>
</dbReference>
<dbReference type="SUPFAM" id="SSF53067">
    <property type="entry name" value="Actin-like ATPase domain"/>
    <property type="match status" value="1"/>
</dbReference>
<dbReference type="Gene3D" id="3.30.420.40">
    <property type="match status" value="1"/>
</dbReference>
<feature type="domain" description="Carbamoyltransferase C-terminal" evidence="3">
    <location>
        <begin position="391"/>
        <end position="558"/>
    </location>
</feature>
<proteinExistence type="inferred from homology"/>
<dbReference type="GO" id="GO:0003824">
    <property type="term" value="F:catalytic activity"/>
    <property type="evidence" value="ECO:0007669"/>
    <property type="project" value="InterPro"/>
</dbReference>
<keyword evidence="5" id="KW-1185">Reference proteome</keyword>
<dbReference type="PANTHER" id="PTHR34847">
    <property type="entry name" value="NODULATION PROTEIN U"/>
    <property type="match status" value="1"/>
</dbReference>
<dbReference type="InterPro" id="IPR003696">
    <property type="entry name" value="Carbtransf_dom"/>
</dbReference>
<comment type="caution">
    <text evidence="4">The sequence shown here is derived from an EMBL/GenBank/DDBJ whole genome shotgun (WGS) entry which is preliminary data.</text>
</comment>
<protein>
    <recommendedName>
        <fullName evidence="6">Carbamoyltransferase</fullName>
    </recommendedName>
</protein>
<name>A0A6G4X3M6_9ACTN</name>
<feature type="domain" description="Carbamoyltransferase" evidence="2">
    <location>
        <begin position="5"/>
        <end position="67"/>
    </location>
</feature>
<dbReference type="InterPro" id="IPR031730">
    <property type="entry name" value="Carbam_trans_C"/>
</dbReference>
<evidence type="ECO:0000256" key="1">
    <source>
        <dbReference type="ARBA" id="ARBA00006129"/>
    </source>
</evidence>